<evidence type="ECO:0000256" key="6">
    <source>
        <dbReference type="RuleBase" id="RU003704"/>
    </source>
</evidence>
<dbReference type="CDD" id="cd01167">
    <property type="entry name" value="bac_FRK"/>
    <property type="match status" value="1"/>
</dbReference>
<keyword evidence="2 6" id="KW-0808">Transferase</keyword>
<evidence type="ECO:0000313" key="8">
    <source>
        <dbReference type="EMBL" id="MVQ50062.1"/>
    </source>
</evidence>
<dbReference type="InterPro" id="IPR011611">
    <property type="entry name" value="PfkB_dom"/>
</dbReference>
<dbReference type="InterPro" id="IPR002173">
    <property type="entry name" value="Carboh/pur_kinase_PfkB_CS"/>
</dbReference>
<dbReference type="GO" id="GO:0005524">
    <property type="term" value="F:ATP binding"/>
    <property type="evidence" value="ECO:0007669"/>
    <property type="project" value="UniProtKB-KW"/>
</dbReference>
<keyword evidence="3" id="KW-0547">Nucleotide-binding</keyword>
<dbReference type="PROSITE" id="PS00584">
    <property type="entry name" value="PFKB_KINASES_2"/>
    <property type="match status" value="1"/>
</dbReference>
<keyword evidence="5" id="KW-0067">ATP-binding</keyword>
<name>A0A6L6XTF2_9ACTN</name>
<evidence type="ECO:0000259" key="7">
    <source>
        <dbReference type="Pfam" id="PF00294"/>
    </source>
</evidence>
<organism evidence="8 9">
    <name type="scientific">Nocardioides agri</name>
    <dbReference type="NCBI Taxonomy" id="2682843"/>
    <lineage>
        <taxon>Bacteria</taxon>
        <taxon>Bacillati</taxon>
        <taxon>Actinomycetota</taxon>
        <taxon>Actinomycetes</taxon>
        <taxon>Propionibacteriales</taxon>
        <taxon>Nocardioidaceae</taxon>
        <taxon>Nocardioides</taxon>
    </lineage>
</organism>
<dbReference type="RefSeq" id="WP_157342901.1">
    <property type="nucleotide sequence ID" value="NZ_WSEK01000004.1"/>
</dbReference>
<feature type="domain" description="Carbohydrate kinase PfkB" evidence="7">
    <location>
        <begin position="2"/>
        <end position="286"/>
    </location>
</feature>
<dbReference type="GO" id="GO:0008865">
    <property type="term" value="F:fructokinase activity"/>
    <property type="evidence" value="ECO:0007669"/>
    <property type="project" value="UniProtKB-ARBA"/>
</dbReference>
<protein>
    <submittedName>
        <fullName evidence="8">Carbohydrate kinase</fullName>
    </submittedName>
</protein>
<proteinExistence type="inferred from homology"/>
<dbReference type="PANTHER" id="PTHR43085:SF1">
    <property type="entry name" value="PSEUDOURIDINE KINASE-RELATED"/>
    <property type="match status" value="1"/>
</dbReference>
<evidence type="ECO:0000256" key="4">
    <source>
        <dbReference type="ARBA" id="ARBA00022777"/>
    </source>
</evidence>
<comment type="similarity">
    <text evidence="1 6">Belongs to the carbohydrate kinase PfkB family.</text>
</comment>
<dbReference type="EMBL" id="WSEK01000004">
    <property type="protein sequence ID" value="MVQ50062.1"/>
    <property type="molecule type" value="Genomic_DNA"/>
</dbReference>
<reference evidence="8 9" key="1">
    <citation type="submission" date="2019-12" db="EMBL/GenBank/DDBJ databases">
        <authorList>
            <person name="Huq M.A."/>
        </authorList>
    </citation>
    <scope>NUCLEOTIDE SEQUENCE [LARGE SCALE GENOMIC DNA]</scope>
    <source>
        <strain evidence="8 9">MAH-18</strain>
    </source>
</reference>
<evidence type="ECO:0000256" key="3">
    <source>
        <dbReference type="ARBA" id="ARBA00022741"/>
    </source>
</evidence>
<dbReference type="PANTHER" id="PTHR43085">
    <property type="entry name" value="HEXOKINASE FAMILY MEMBER"/>
    <property type="match status" value="1"/>
</dbReference>
<keyword evidence="9" id="KW-1185">Reference proteome</keyword>
<keyword evidence="4 6" id="KW-0418">Kinase</keyword>
<dbReference type="InterPro" id="IPR050306">
    <property type="entry name" value="PfkB_Carbo_kinase"/>
</dbReference>
<dbReference type="SUPFAM" id="SSF53613">
    <property type="entry name" value="Ribokinase-like"/>
    <property type="match status" value="1"/>
</dbReference>
<comment type="caution">
    <text evidence="8">The sequence shown here is derived from an EMBL/GenBank/DDBJ whole genome shotgun (WGS) entry which is preliminary data.</text>
</comment>
<dbReference type="PROSITE" id="PS00583">
    <property type="entry name" value="PFKB_KINASES_1"/>
    <property type="match status" value="1"/>
</dbReference>
<dbReference type="AlphaFoldDB" id="A0A6L6XTF2"/>
<dbReference type="Pfam" id="PF00294">
    <property type="entry name" value="PfkB"/>
    <property type="match status" value="1"/>
</dbReference>
<dbReference type="Gene3D" id="3.40.1190.20">
    <property type="match status" value="1"/>
</dbReference>
<dbReference type="InterPro" id="IPR002139">
    <property type="entry name" value="Ribo/fructo_kinase"/>
</dbReference>
<dbReference type="PRINTS" id="PR00990">
    <property type="entry name" value="RIBOKINASE"/>
</dbReference>
<evidence type="ECO:0000313" key="9">
    <source>
        <dbReference type="Proteomes" id="UP000473525"/>
    </source>
</evidence>
<dbReference type="Proteomes" id="UP000473525">
    <property type="component" value="Unassembled WGS sequence"/>
</dbReference>
<evidence type="ECO:0000256" key="5">
    <source>
        <dbReference type="ARBA" id="ARBA00022840"/>
    </source>
</evidence>
<accession>A0A6L6XTF2</accession>
<evidence type="ECO:0000256" key="2">
    <source>
        <dbReference type="ARBA" id="ARBA00022679"/>
    </source>
</evidence>
<gene>
    <name evidence="8" type="ORF">GON03_12805</name>
</gene>
<sequence length="295" mass="30264">MSVLVIGEALVDVVHRTDGSVAEHPGGSPANVALGLGRLGRRVDLLTDLGDDARGTVVRSWLAASGARLLPTAGGRRTSTATARLREDGSAAYDFDLAWAPRGDVDPTTYDVVHTGSIAAVLEPGAGTVRDLLERAGETATITYDPNARPAIMGDRAESARRIEALVALSDVVKVSDEDLDWLYPGADPVTVIEEWRQRGPAVVAVTLGADGVVAAGTAGLVEVAGVPTAVVDTVGAGDTFMAALVDGLLELGLEAVASDRLEQVLARAARAAALNVARPGASPPTATELGPISR</sequence>
<dbReference type="InterPro" id="IPR029056">
    <property type="entry name" value="Ribokinase-like"/>
</dbReference>
<evidence type="ECO:0000256" key="1">
    <source>
        <dbReference type="ARBA" id="ARBA00010688"/>
    </source>
</evidence>
<dbReference type="GO" id="GO:0006000">
    <property type="term" value="P:fructose metabolic process"/>
    <property type="evidence" value="ECO:0007669"/>
    <property type="project" value="UniProtKB-ARBA"/>
</dbReference>